<keyword evidence="4" id="KW-1185">Reference proteome</keyword>
<protein>
    <recommendedName>
        <fullName evidence="5">Transforming acidic coiled-coil-containing protein C-terminal domain-containing protein</fullName>
    </recommendedName>
</protein>
<evidence type="ECO:0008006" key="5">
    <source>
        <dbReference type="Google" id="ProtNLM"/>
    </source>
</evidence>
<name>A0ABR3BDL4_PHYBL</name>
<feature type="coiled-coil region" evidence="1">
    <location>
        <begin position="517"/>
        <end position="551"/>
    </location>
</feature>
<sequence>MNQPSSFVMSAFSFINAKQPSRKNSKPSSSFMSTSILDDIYDENLNYSHDQPSTPQDTHKSRQSVLSLPDYLNHSSGASHASLSEISLSATSPSVPKHINPEPKKSVFSFIGGASNPKSISPRAVETTKPKKQNNTISPVHYTAFVVHPSPSNVVFPNGYKQSLPSLNSINSDSRKLSEQAAWKQIQAEKKQEMALIQRLYERYDLVNNQIKQISNHNLKAEKEEALEAEDYLAAGELQLKQEDQVKQTTELFTNTLRGLDDQIQQSWESLAAILSRESKVAENLADEERAQKLEKADFNYKSHHETKLQQINEQRTDIGQEKSEIAFDLDMWEQSNTEFNEKMYELVHEEQDEKEELEEKESRIQVQINELMEAVKKLEKERNTYIARISELDSVIEQVLSEYTPEKDAHSNEYLSIETRKEQMETRCTNLDQEDTELHHQLKRHTEEIGEEWALLKEEEEKIRVIETQADNSKFEAEKMKQTCFDVVRVCNKSIEKKKKEIYQFCEDFAQQKRKMELAQKNAFKAQQKLEELEEVVEHTEYQIKSLKRQKSLAVESGQFQNAAIAAERIKSSQNLLESVSKKRDTQHEESKHCQSILCEYKDEMSKLEKEYKELIKLAVKSTESQLFASPLKLPWAACGHKP</sequence>
<evidence type="ECO:0000313" key="4">
    <source>
        <dbReference type="Proteomes" id="UP001448207"/>
    </source>
</evidence>
<comment type="caution">
    <text evidence="3">The sequence shown here is derived from an EMBL/GenBank/DDBJ whole genome shotgun (WGS) entry which is preliminary data.</text>
</comment>
<organism evidence="3 4">
    <name type="scientific">Phycomyces blakesleeanus</name>
    <dbReference type="NCBI Taxonomy" id="4837"/>
    <lineage>
        <taxon>Eukaryota</taxon>
        <taxon>Fungi</taxon>
        <taxon>Fungi incertae sedis</taxon>
        <taxon>Mucoromycota</taxon>
        <taxon>Mucoromycotina</taxon>
        <taxon>Mucoromycetes</taxon>
        <taxon>Mucorales</taxon>
        <taxon>Phycomycetaceae</taxon>
        <taxon>Phycomyces</taxon>
    </lineage>
</organism>
<evidence type="ECO:0000256" key="1">
    <source>
        <dbReference type="SAM" id="Coils"/>
    </source>
</evidence>
<feature type="coiled-coil region" evidence="1">
    <location>
        <begin position="341"/>
        <end position="477"/>
    </location>
</feature>
<accession>A0ABR3BDL4</accession>
<reference evidence="3 4" key="1">
    <citation type="submission" date="2024-04" db="EMBL/GenBank/DDBJ databases">
        <title>Symmetric and asymmetric DNA N6-adenine methylation regulates different biological responses in Mucorales.</title>
        <authorList>
            <consortium name="Lawrence Berkeley National Laboratory"/>
            <person name="Lax C."/>
            <person name="Mondo S.J."/>
            <person name="Osorio-Concepcion M."/>
            <person name="Muszewska A."/>
            <person name="Corrochano-Luque M."/>
            <person name="Gutierrez G."/>
            <person name="Riley R."/>
            <person name="Lipzen A."/>
            <person name="Guo J."/>
            <person name="Hundley H."/>
            <person name="Amirebrahimi M."/>
            <person name="Ng V."/>
            <person name="Lorenzo-Gutierrez D."/>
            <person name="Binder U."/>
            <person name="Yang J."/>
            <person name="Song Y."/>
            <person name="Canovas D."/>
            <person name="Navarro E."/>
            <person name="Freitag M."/>
            <person name="Gabaldon T."/>
            <person name="Grigoriev I.V."/>
            <person name="Corrochano L.M."/>
            <person name="Nicolas F.E."/>
            <person name="Garre V."/>
        </authorList>
    </citation>
    <scope>NUCLEOTIDE SEQUENCE [LARGE SCALE GENOMIC DNA]</scope>
    <source>
        <strain evidence="3 4">L51</strain>
    </source>
</reference>
<keyword evidence="1" id="KW-0175">Coiled coil</keyword>
<evidence type="ECO:0000256" key="2">
    <source>
        <dbReference type="SAM" id="MobiDB-lite"/>
    </source>
</evidence>
<dbReference type="Proteomes" id="UP001448207">
    <property type="component" value="Unassembled WGS sequence"/>
</dbReference>
<feature type="coiled-coil region" evidence="1">
    <location>
        <begin position="197"/>
        <end position="224"/>
    </location>
</feature>
<proteinExistence type="predicted"/>
<feature type="compositionally biased region" description="Polar residues" evidence="2">
    <location>
        <begin position="45"/>
        <end position="56"/>
    </location>
</feature>
<gene>
    <name evidence="3" type="ORF">J3Q64DRAFT_1828025</name>
</gene>
<dbReference type="EMBL" id="JBCLYO010000001">
    <property type="protein sequence ID" value="KAL0096942.1"/>
    <property type="molecule type" value="Genomic_DNA"/>
</dbReference>
<evidence type="ECO:0000313" key="3">
    <source>
        <dbReference type="EMBL" id="KAL0096942.1"/>
    </source>
</evidence>
<feature type="region of interest" description="Disordered" evidence="2">
    <location>
        <begin position="43"/>
        <end position="63"/>
    </location>
</feature>